<reference evidence="6" key="1">
    <citation type="submission" date="2016-03" db="EMBL/GenBank/DDBJ databases">
        <title>Complete genome sequence of the type strain Actinoalloteichus hymeniacidonis DSM 45092.</title>
        <authorList>
            <person name="Schaffert L."/>
            <person name="Albersmeier A."/>
            <person name="Winkler A."/>
            <person name="Kalinowski J."/>
            <person name="Zotchev S."/>
            <person name="Ruckert C."/>
        </authorList>
    </citation>
    <scope>NUCLEOTIDE SEQUENCE [LARGE SCALE GENOMIC DNA]</scope>
    <source>
        <strain evidence="6">HPA177(T) (DSM 45092(T))</strain>
    </source>
</reference>
<dbReference type="Pfam" id="PF00005">
    <property type="entry name" value="ABC_tran"/>
    <property type="match status" value="1"/>
</dbReference>
<protein>
    <submittedName>
        <fullName evidence="5">ABC transporter</fullName>
    </submittedName>
</protein>
<evidence type="ECO:0000256" key="1">
    <source>
        <dbReference type="ARBA" id="ARBA00022741"/>
    </source>
</evidence>
<keyword evidence="1" id="KW-0547">Nucleotide-binding</keyword>
<keyword evidence="6" id="KW-1185">Reference proteome</keyword>
<evidence type="ECO:0000259" key="4">
    <source>
        <dbReference type="PROSITE" id="PS50893"/>
    </source>
</evidence>
<dbReference type="PANTHER" id="PTHR43790">
    <property type="entry name" value="CARBOHYDRATE TRANSPORT ATP-BINDING PROTEIN MG119-RELATED"/>
    <property type="match status" value="1"/>
</dbReference>
<name>A0AAC9MYZ2_9PSEU</name>
<dbReference type="Proteomes" id="UP000095210">
    <property type="component" value="Chromosome"/>
</dbReference>
<accession>A0AAC9MYZ2</accession>
<evidence type="ECO:0000256" key="3">
    <source>
        <dbReference type="SAM" id="MobiDB-lite"/>
    </source>
</evidence>
<keyword evidence="2" id="KW-0067">ATP-binding</keyword>
<dbReference type="EMBL" id="CP014859">
    <property type="protein sequence ID" value="AOS63391.1"/>
    <property type="molecule type" value="Genomic_DNA"/>
</dbReference>
<dbReference type="SUPFAM" id="SSF52540">
    <property type="entry name" value="P-loop containing nucleoside triphosphate hydrolases"/>
    <property type="match status" value="1"/>
</dbReference>
<dbReference type="InterPro" id="IPR050107">
    <property type="entry name" value="ABC_carbohydrate_import_ATPase"/>
</dbReference>
<dbReference type="PROSITE" id="PS50893">
    <property type="entry name" value="ABC_TRANSPORTER_2"/>
    <property type="match status" value="1"/>
</dbReference>
<feature type="region of interest" description="Disordered" evidence="3">
    <location>
        <begin position="261"/>
        <end position="293"/>
    </location>
</feature>
<evidence type="ECO:0000313" key="5">
    <source>
        <dbReference type="EMBL" id="AOS63391.1"/>
    </source>
</evidence>
<dbReference type="InterPro" id="IPR027417">
    <property type="entry name" value="P-loop_NTPase"/>
</dbReference>
<evidence type="ECO:0000313" key="6">
    <source>
        <dbReference type="Proteomes" id="UP000095210"/>
    </source>
</evidence>
<dbReference type="SMART" id="SM00382">
    <property type="entry name" value="AAA"/>
    <property type="match status" value="1"/>
</dbReference>
<dbReference type="InterPro" id="IPR003593">
    <property type="entry name" value="AAA+_ATPase"/>
</dbReference>
<feature type="domain" description="ABC transporter" evidence="4">
    <location>
        <begin position="18"/>
        <end position="258"/>
    </location>
</feature>
<organism evidence="5 6">
    <name type="scientific">Actinoalloteichus hymeniacidonis</name>
    <dbReference type="NCBI Taxonomy" id="340345"/>
    <lineage>
        <taxon>Bacteria</taxon>
        <taxon>Bacillati</taxon>
        <taxon>Actinomycetota</taxon>
        <taxon>Actinomycetes</taxon>
        <taxon>Pseudonocardiales</taxon>
        <taxon>Pseudonocardiaceae</taxon>
        <taxon>Actinoalloteichus</taxon>
    </lineage>
</organism>
<dbReference type="Gene3D" id="3.40.50.300">
    <property type="entry name" value="P-loop containing nucleotide triphosphate hydrolases"/>
    <property type="match status" value="1"/>
</dbReference>
<proteinExistence type="predicted"/>
<dbReference type="GO" id="GO:0005524">
    <property type="term" value="F:ATP binding"/>
    <property type="evidence" value="ECO:0007669"/>
    <property type="project" value="UniProtKB-KW"/>
</dbReference>
<gene>
    <name evidence="5" type="ORF">TL08_12885</name>
</gene>
<dbReference type="InterPro" id="IPR003439">
    <property type="entry name" value="ABC_transporter-like_ATP-bd"/>
</dbReference>
<dbReference type="GO" id="GO:0016887">
    <property type="term" value="F:ATP hydrolysis activity"/>
    <property type="evidence" value="ECO:0007669"/>
    <property type="project" value="InterPro"/>
</dbReference>
<feature type="compositionally biased region" description="Polar residues" evidence="3">
    <location>
        <begin position="282"/>
        <end position="293"/>
    </location>
</feature>
<dbReference type="PANTHER" id="PTHR43790:SF8">
    <property type="entry name" value="SUGAR ABC TRANSPORTER ATP-BINDING PROTEIN"/>
    <property type="match status" value="1"/>
</dbReference>
<dbReference type="KEGG" id="ahm:TL08_12885"/>
<sequence>MAARLTTTSDPTTTGPLLTAVGLGRRYGAVQALADVDLRIDPGELIAVVGDNGAGKSTFVKILAGAVQPSSGRIEIEGSPVELSSPTASRDAGIETVYQDLGLCENLTVAENVFLGREPTKGRGPLRRIDHRRMTREVRSVLATLSINVPAPDAAVSALSGGQRQAVALSRCRLWRRRLVLLDEPTAALGVQESERVVQTIRDLRRDGAAIVLVSHDIPMVMALADRIVVLRKGRKAADVPTGEIGEHEVVSLITGAANHPSGQAEALEPTPSIALGGESTAGPSTPDTGRHS</sequence>
<dbReference type="AlphaFoldDB" id="A0AAC9MYZ2"/>
<evidence type="ECO:0000256" key="2">
    <source>
        <dbReference type="ARBA" id="ARBA00022840"/>
    </source>
</evidence>
<dbReference type="RefSeq" id="WP_069849143.1">
    <property type="nucleotide sequence ID" value="NZ_CP014859.1"/>
</dbReference>
<dbReference type="CDD" id="cd03216">
    <property type="entry name" value="ABC_Carb_Monos_I"/>
    <property type="match status" value="1"/>
</dbReference>